<sequence>MANGFAFNPSRHKLVINDVPGFFTPYFVSSNCSAVSSWLSPSFLDSTALEQNILNSSIYSAGDTSASNLPWTTRWYTAIEIGCSLRYLHEECPDGPIVHQSVCSTTIVYSYGYSAMLSNFIAAKSLKDVPRDGEPTVKRPNLEKDKCLSVDLHDYGMFLVELITGKITNRFPHESEGQSVIDWALPLLESGSLNQMMDPRLTDEDDDSRVVQYMARAALLCLKNDLGHRLSISEVLAVVRGKQIAVL</sequence>
<dbReference type="InterPro" id="IPR000719">
    <property type="entry name" value="Prot_kinase_dom"/>
</dbReference>
<evidence type="ECO:0000313" key="5">
    <source>
        <dbReference type="RefSeq" id="XP_021286340.1"/>
    </source>
</evidence>
<evidence type="ECO:0000256" key="2">
    <source>
        <dbReference type="ARBA" id="ARBA00022840"/>
    </source>
</evidence>
<keyword evidence="4" id="KW-1185">Reference proteome</keyword>
<organism evidence="4 5">
    <name type="scientific">Herrania umbratica</name>
    <dbReference type="NCBI Taxonomy" id="108875"/>
    <lineage>
        <taxon>Eukaryota</taxon>
        <taxon>Viridiplantae</taxon>
        <taxon>Streptophyta</taxon>
        <taxon>Embryophyta</taxon>
        <taxon>Tracheophyta</taxon>
        <taxon>Spermatophyta</taxon>
        <taxon>Magnoliopsida</taxon>
        <taxon>eudicotyledons</taxon>
        <taxon>Gunneridae</taxon>
        <taxon>Pentapetalae</taxon>
        <taxon>rosids</taxon>
        <taxon>malvids</taxon>
        <taxon>Malvales</taxon>
        <taxon>Malvaceae</taxon>
        <taxon>Byttnerioideae</taxon>
        <taxon>Herrania</taxon>
    </lineage>
</organism>
<dbReference type="OrthoDB" id="936662at2759"/>
<dbReference type="PANTHER" id="PTHR27001">
    <property type="entry name" value="OS01G0253100 PROTEIN"/>
    <property type="match status" value="1"/>
</dbReference>
<dbReference type="PROSITE" id="PS50011">
    <property type="entry name" value="PROTEIN_KINASE_DOM"/>
    <property type="match status" value="1"/>
</dbReference>
<keyword evidence="2" id="KW-0067">ATP-binding</keyword>
<dbReference type="GO" id="GO:0005524">
    <property type="term" value="F:ATP binding"/>
    <property type="evidence" value="ECO:0007669"/>
    <property type="project" value="UniProtKB-KW"/>
</dbReference>
<name>A0A6J1AHN3_9ROSI</name>
<dbReference type="InterPro" id="IPR011009">
    <property type="entry name" value="Kinase-like_dom_sf"/>
</dbReference>
<evidence type="ECO:0000259" key="3">
    <source>
        <dbReference type="PROSITE" id="PS50011"/>
    </source>
</evidence>
<dbReference type="GeneID" id="110418049"/>
<gene>
    <name evidence="5" type="primary">LOC110418049</name>
</gene>
<evidence type="ECO:0000313" key="4">
    <source>
        <dbReference type="Proteomes" id="UP000504621"/>
    </source>
</evidence>
<dbReference type="GO" id="GO:0004672">
    <property type="term" value="F:protein kinase activity"/>
    <property type="evidence" value="ECO:0007669"/>
    <property type="project" value="InterPro"/>
</dbReference>
<dbReference type="Proteomes" id="UP000504621">
    <property type="component" value="Unplaced"/>
</dbReference>
<dbReference type="SUPFAM" id="SSF56112">
    <property type="entry name" value="Protein kinase-like (PK-like)"/>
    <property type="match status" value="1"/>
</dbReference>
<dbReference type="RefSeq" id="XP_021286340.1">
    <property type="nucleotide sequence ID" value="XM_021430665.1"/>
</dbReference>
<dbReference type="Gene3D" id="1.10.510.10">
    <property type="entry name" value="Transferase(Phosphotransferase) domain 1"/>
    <property type="match status" value="1"/>
</dbReference>
<dbReference type="AlphaFoldDB" id="A0A6J1AHN3"/>
<accession>A0A6J1AHN3</accession>
<keyword evidence="1" id="KW-0547">Nucleotide-binding</keyword>
<dbReference type="PANTHER" id="PTHR27001:SF811">
    <property type="entry name" value="SERINE_THREONINE-PROTEIN KINASE CDG1-LIKE"/>
    <property type="match status" value="1"/>
</dbReference>
<reference evidence="5" key="1">
    <citation type="submission" date="2025-08" db="UniProtKB">
        <authorList>
            <consortium name="RefSeq"/>
        </authorList>
    </citation>
    <scope>IDENTIFICATION</scope>
    <source>
        <tissue evidence="5">Leaf</tissue>
    </source>
</reference>
<protein>
    <submittedName>
        <fullName evidence="5">Receptor-like cytosolic serine/threonine-protein kinase RBK1</fullName>
    </submittedName>
</protein>
<proteinExistence type="predicted"/>
<evidence type="ECO:0000256" key="1">
    <source>
        <dbReference type="ARBA" id="ARBA00022741"/>
    </source>
</evidence>
<feature type="domain" description="Protein kinase" evidence="3">
    <location>
        <begin position="1"/>
        <end position="246"/>
    </location>
</feature>
<dbReference type="GO" id="GO:0005886">
    <property type="term" value="C:plasma membrane"/>
    <property type="evidence" value="ECO:0007669"/>
    <property type="project" value="TreeGrafter"/>
</dbReference>